<dbReference type="PANTHER" id="PTHR24006">
    <property type="entry name" value="UBIQUITIN CARBOXYL-TERMINAL HYDROLASE"/>
    <property type="match status" value="1"/>
</dbReference>
<dbReference type="InterPro" id="IPR018200">
    <property type="entry name" value="USP_CS"/>
</dbReference>
<dbReference type="PROSITE" id="PS50235">
    <property type="entry name" value="USP_3"/>
    <property type="match status" value="1"/>
</dbReference>
<dbReference type="Proteomes" id="UP000327013">
    <property type="component" value="Chromosome 8"/>
</dbReference>
<keyword evidence="5 7" id="KW-0378">Hydrolase</keyword>
<proteinExistence type="inferred from homology"/>
<keyword evidence="9" id="KW-1133">Transmembrane helix</keyword>
<feature type="region of interest" description="Disordered" evidence="8">
    <location>
        <begin position="614"/>
        <end position="656"/>
    </location>
</feature>
<dbReference type="CDD" id="cd02661">
    <property type="entry name" value="Peptidase_C19E"/>
    <property type="match status" value="1"/>
</dbReference>
<dbReference type="InterPro" id="IPR001394">
    <property type="entry name" value="Peptidase_C19_UCH"/>
</dbReference>
<dbReference type="Gene3D" id="3.90.70.10">
    <property type="entry name" value="Cysteine proteinases"/>
    <property type="match status" value="1"/>
</dbReference>
<evidence type="ECO:0000256" key="9">
    <source>
        <dbReference type="SAM" id="Phobius"/>
    </source>
</evidence>
<keyword evidence="3 7" id="KW-0645">Protease</keyword>
<sequence>MALQLEMSWQPSLLSQKRKSGPPLGLKNLGNSCYLNSVLQCLTYTPPLANFCLNCRHSALCTYIAFQSLPFQAFFIFIFFNHFLVIDSLPVFREGDSGRDCPFCILEKRIARSLRVDLTLDAPVKIQSCLKIFAEHFRCGRQEDAHEFLRYVIDACHNTSLRLKKLQQRRSNAKGGDQAAAAATASSSTVVKEIFGGALQSQVKCLSCGNESNKVDDIMDISLDVLLINSLKDALQKFFQPEVLDGSNKYKCDNCKKLVAARKQMSILQAPNVLVIQLKRFEGIFGGKIDKAIAFEEVLVLSSFIIVDFFLLFSFYLIQDPRPEYKLFGTIVHSGYSQESGHYYAYVKDAMGRWYCCNDSFVSLSTLQEVLSEKVYILFFSRTNQRPASASTSPALNGTKSSVCNGSEAFSSTKAALPPKAVNAKAHFEQSSLKDMSTISKVDKVTSSPQMRFSIGNSNSKRAPATGNGRVDVHKSQSTETNGVVESLALNGTKSSDCNGSEASSSTKAALPPKAVHTKAYFDQSSQKDISTISKVAKVTSIPQMRFGIGNYNSKKAPASDNGRVDVHKSQSMETNGDVKLICREKSGNDVATSIMVNGFNGTRKVGAADSKYSEGSTLTSENGNSQTGDISLVKTDHGGGNGTRSRMTRGGPAHDELETCGVHDCSKISGSKRKLEEEDSCILFAQDAQSQAEVGELKEVLKKEASSILRSCGWSDNVYSFMNSRKRLCREARNGSSSISESKQEVSQGRLSGEKVVYVGHSSKQVGKWVSE</sequence>
<feature type="compositionally biased region" description="Polar residues" evidence="8">
    <location>
        <begin position="450"/>
        <end position="461"/>
    </location>
</feature>
<evidence type="ECO:0000256" key="8">
    <source>
        <dbReference type="SAM" id="MobiDB-lite"/>
    </source>
</evidence>
<reference evidence="11 12" key="1">
    <citation type="submission" date="2019-06" db="EMBL/GenBank/DDBJ databases">
        <title>A chromosomal-level reference genome of Carpinus fangiana (Coryloideae, Betulaceae).</title>
        <authorList>
            <person name="Yang X."/>
            <person name="Wang Z."/>
            <person name="Zhang L."/>
            <person name="Hao G."/>
            <person name="Liu J."/>
            <person name="Yang Y."/>
        </authorList>
    </citation>
    <scope>NUCLEOTIDE SEQUENCE [LARGE SCALE GENOMIC DNA]</scope>
    <source>
        <strain evidence="11">Cfa_2016G</strain>
        <tissue evidence="11">Leaf</tissue>
    </source>
</reference>
<evidence type="ECO:0000256" key="5">
    <source>
        <dbReference type="ARBA" id="ARBA00022801"/>
    </source>
</evidence>
<dbReference type="PANTHER" id="PTHR24006:SF758">
    <property type="entry name" value="UBIQUITIN CARBOXYL-TERMINAL HYDROLASE 36"/>
    <property type="match status" value="1"/>
</dbReference>
<dbReference type="SUPFAM" id="SSF54001">
    <property type="entry name" value="Cysteine proteinases"/>
    <property type="match status" value="1"/>
</dbReference>
<name>A0A5N6RRP2_9ROSI</name>
<dbReference type="PROSITE" id="PS00972">
    <property type="entry name" value="USP_1"/>
    <property type="match status" value="1"/>
</dbReference>
<protein>
    <recommendedName>
        <fullName evidence="7">Ubiquitin carboxyl-terminal hydrolase</fullName>
        <ecNumber evidence="7">3.4.19.12</ecNumber>
    </recommendedName>
</protein>
<gene>
    <name evidence="11" type="ORF">FH972_019445</name>
</gene>
<dbReference type="InterPro" id="IPR038765">
    <property type="entry name" value="Papain-like_cys_pep_sf"/>
</dbReference>
<feature type="domain" description="USP" evidence="10">
    <location>
        <begin position="24"/>
        <end position="383"/>
    </location>
</feature>
<dbReference type="GO" id="GO:0016579">
    <property type="term" value="P:protein deubiquitination"/>
    <property type="evidence" value="ECO:0007669"/>
    <property type="project" value="InterPro"/>
</dbReference>
<dbReference type="PROSITE" id="PS00973">
    <property type="entry name" value="USP_2"/>
    <property type="match status" value="1"/>
</dbReference>
<dbReference type="OrthoDB" id="420187at2759"/>
<dbReference type="GO" id="GO:0006508">
    <property type="term" value="P:proteolysis"/>
    <property type="evidence" value="ECO:0007669"/>
    <property type="project" value="UniProtKB-KW"/>
</dbReference>
<evidence type="ECO:0000313" key="11">
    <source>
        <dbReference type="EMBL" id="KAE8124577.1"/>
    </source>
</evidence>
<keyword evidence="12" id="KW-1185">Reference proteome</keyword>
<dbReference type="EMBL" id="CM017328">
    <property type="protein sequence ID" value="KAE8124577.1"/>
    <property type="molecule type" value="Genomic_DNA"/>
</dbReference>
<keyword evidence="6 7" id="KW-0788">Thiol protease</keyword>
<comment type="similarity">
    <text evidence="2 7">Belongs to the peptidase C19 family.</text>
</comment>
<keyword evidence="9" id="KW-0472">Membrane</keyword>
<dbReference type="InterPro" id="IPR028889">
    <property type="entry name" value="USP"/>
</dbReference>
<organism evidence="11 12">
    <name type="scientific">Carpinus fangiana</name>
    <dbReference type="NCBI Taxonomy" id="176857"/>
    <lineage>
        <taxon>Eukaryota</taxon>
        <taxon>Viridiplantae</taxon>
        <taxon>Streptophyta</taxon>
        <taxon>Embryophyta</taxon>
        <taxon>Tracheophyta</taxon>
        <taxon>Spermatophyta</taxon>
        <taxon>Magnoliopsida</taxon>
        <taxon>eudicotyledons</taxon>
        <taxon>Gunneridae</taxon>
        <taxon>Pentapetalae</taxon>
        <taxon>rosids</taxon>
        <taxon>fabids</taxon>
        <taxon>Fagales</taxon>
        <taxon>Betulaceae</taxon>
        <taxon>Carpinus</taxon>
    </lineage>
</organism>
<comment type="function">
    <text evidence="7">Recognizes and hydrolyzes the peptide bond at the C-terminal Gly of ubiquitin. Involved in the processing of poly-ubiquitin precursors as well as that of ubiquitinated proteins.</text>
</comment>
<feature type="compositionally biased region" description="Polar residues" evidence="8">
    <location>
        <begin position="614"/>
        <end position="630"/>
    </location>
</feature>
<dbReference type="AlphaFoldDB" id="A0A5N6RRP2"/>
<dbReference type="GO" id="GO:0004843">
    <property type="term" value="F:cysteine-type deubiquitinase activity"/>
    <property type="evidence" value="ECO:0007669"/>
    <property type="project" value="UniProtKB-UniRule"/>
</dbReference>
<evidence type="ECO:0000313" key="12">
    <source>
        <dbReference type="Proteomes" id="UP000327013"/>
    </source>
</evidence>
<keyword evidence="9" id="KW-0812">Transmembrane</keyword>
<evidence type="ECO:0000256" key="6">
    <source>
        <dbReference type="ARBA" id="ARBA00022807"/>
    </source>
</evidence>
<feature type="region of interest" description="Disordered" evidence="8">
    <location>
        <begin position="450"/>
        <end position="480"/>
    </location>
</feature>
<feature type="transmembrane region" description="Helical" evidence="9">
    <location>
        <begin position="73"/>
        <end position="92"/>
    </location>
</feature>
<accession>A0A5N6RRP2</accession>
<evidence type="ECO:0000256" key="7">
    <source>
        <dbReference type="RuleBase" id="RU366025"/>
    </source>
</evidence>
<evidence type="ECO:0000256" key="1">
    <source>
        <dbReference type="ARBA" id="ARBA00000707"/>
    </source>
</evidence>
<dbReference type="Pfam" id="PF00443">
    <property type="entry name" value="UCH"/>
    <property type="match status" value="1"/>
</dbReference>
<comment type="catalytic activity">
    <reaction evidence="1 7">
        <text>Thiol-dependent hydrolysis of ester, thioester, amide, peptide and isopeptide bonds formed by the C-terminal Gly of ubiquitin (a 76-residue protein attached to proteins as an intracellular targeting signal).</text>
        <dbReference type="EC" id="3.4.19.12"/>
    </reaction>
</comment>
<feature type="transmembrane region" description="Helical" evidence="9">
    <location>
        <begin position="298"/>
        <end position="318"/>
    </location>
</feature>
<evidence type="ECO:0000256" key="2">
    <source>
        <dbReference type="ARBA" id="ARBA00009085"/>
    </source>
</evidence>
<evidence type="ECO:0000256" key="3">
    <source>
        <dbReference type="ARBA" id="ARBA00022670"/>
    </source>
</evidence>
<dbReference type="GO" id="GO:0005829">
    <property type="term" value="C:cytosol"/>
    <property type="evidence" value="ECO:0007669"/>
    <property type="project" value="TreeGrafter"/>
</dbReference>
<dbReference type="GO" id="GO:0005634">
    <property type="term" value="C:nucleus"/>
    <property type="evidence" value="ECO:0007669"/>
    <property type="project" value="TreeGrafter"/>
</dbReference>
<evidence type="ECO:0000259" key="10">
    <source>
        <dbReference type="PROSITE" id="PS50235"/>
    </source>
</evidence>
<keyword evidence="4 7" id="KW-0833">Ubl conjugation pathway</keyword>
<dbReference type="EC" id="3.4.19.12" evidence="7"/>
<dbReference type="InterPro" id="IPR050164">
    <property type="entry name" value="Peptidase_C19"/>
</dbReference>
<evidence type="ECO:0000256" key="4">
    <source>
        <dbReference type="ARBA" id="ARBA00022786"/>
    </source>
</evidence>